<feature type="region of interest" description="Disordered" evidence="1">
    <location>
        <begin position="1"/>
        <end position="30"/>
    </location>
</feature>
<feature type="transmembrane region" description="Helical" evidence="2">
    <location>
        <begin position="216"/>
        <end position="238"/>
    </location>
</feature>
<feature type="compositionally biased region" description="Polar residues" evidence="1">
    <location>
        <begin position="16"/>
        <end position="30"/>
    </location>
</feature>
<keyword evidence="2" id="KW-0472">Membrane</keyword>
<feature type="transmembrane region" description="Helical" evidence="2">
    <location>
        <begin position="398"/>
        <end position="419"/>
    </location>
</feature>
<proteinExistence type="predicted"/>
<reference evidence="3 4" key="1">
    <citation type="journal article" date="2015" name="Sci. Rep.">
        <title>Genome of the facultative scuticociliatosis pathogen Pseudocohnilembus persalinus provides insight into its virulence through horizontal gene transfer.</title>
        <authorList>
            <person name="Xiong J."/>
            <person name="Wang G."/>
            <person name="Cheng J."/>
            <person name="Tian M."/>
            <person name="Pan X."/>
            <person name="Warren A."/>
            <person name="Jiang C."/>
            <person name="Yuan D."/>
            <person name="Miao W."/>
        </authorList>
    </citation>
    <scope>NUCLEOTIDE SEQUENCE [LARGE SCALE GENOMIC DNA]</scope>
    <source>
        <strain evidence="3">36N120E</strain>
    </source>
</reference>
<feature type="transmembrane region" description="Helical" evidence="2">
    <location>
        <begin position="318"/>
        <end position="337"/>
    </location>
</feature>
<gene>
    <name evidence="3" type="ORF">PPERSA_10927</name>
</gene>
<accession>A0A0V0RAD5</accession>
<keyword evidence="4" id="KW-1185">Reference proteome</keyword>
<keyword evidence="2" id="KW-0812">Transmembrane</keyword>
<evidence type="ECO:0000256" key="1">
    <source>
        <dbReference type="SAM" id="MobiDB-lite"/>
    </source>
</evidence>
<evidence type="ECO:0000256" key="2">
    <source>
        <dbReference type="SAM" id="Phobius"/>
    </source>
</evidence>
<evidence type="ECO:0000313" key="3">
    <source>
        <dbReference type="EMBL" id="KRX11160.1"/>
    </source>
</evidence>
<dbReference type="AlphaFoldDB" id="A0A0V0RAD5"/>
<dbReference type="InParanoid" id="A0A0V0RAD5"/>
<evidence type="ECO:0000313" key="4">
    <source>
        <dbReference type="Proteomes" id="UP000054937"/>
    </source>
</evidence>
<dbReference type="Proteomes" id="UP000054937">
    <property type="component" value="Unassembled WGS sequence"/>
</dbReference>
<dbReference type="EMBL" id="LDAU01000006">
    <property type="protein sequence ID" value="KRX11160.1"/>
    <property type="molecule type" value="Genomic_DNA"/>
</dbReference>
<protein>
    <submittedName>
        <fullName evidence="3">Uncharacterized protein</fullName>
    </submittedName>
</protein>
<feature type="transmembrane region" description="Helical" evidence="2">
    <location>
        <begin position="439"/>
        <end position="460"/>
    </location>
</feature>
<feature type="transmembrane region" description="Helical" evidence="2">
    <location>
        <begin position="344"/>
        <end position="363"/>
    </location>
</feature>
<feature type="transmembrane region" description="Helical" evidence="2">
    <location>
        <begin position="369"/>
        <end position="386"/>
    </location>
</feature>
<feature type="transmembrane region" description="Helical" evidence="2">
    <location>
        <begin position="472"/>
        <end position="490"/>
    </location>
</feature>
<feature type="transmembrane region" description="Helical" evidence="2">
    <location>
        <begin position="496"/>
        <end position="517"/>
    </location>
</feature>
<comment type="caution">
    <text evidence="3">The sequence shown here is derived from an EMBL/GenBank/DDBJ whole genome shotgun (WGS) entry which is preliminary data.</text>
</comment>
<organism evidence="3 4">
    <name type="scientific">Pseudocohnilembus persalinus</name>
    <name type="common">Ciliate</name>
    <dbReference type="NCBI Taxonomy" id="266149"/>
    <lineage>
        <taxon>Eukaryota</taxon>
        <taxon>Sar</taxon>
        <taxon>Alveolata</taxon>
        <taxon>Ciliophora</taxon>
        <taxon>Intramacronucleata</taxon>
        <taxon>Oligohymenophorea</taxon>
        <taxon>Scuticociliatia</taxon>
        <taxon>Philasterida</taxon>
        <taxon>Pseudocohnilembidae</taxon>
        <taxon>Pseudocohnilembus</taxon>
    </lineage>
</organism>
<sequence length="559" mass="65648">MNENYQNNPKKEMKRQQIQSKSSIFQPNTTLGLDKFNKQYVNNTGQLKPIPSETESEDGSIKKLHSKDFYKQHGILNKSKFNQNYNKQNQNQNNNNNAKINSNNPALQNFLLKQQQQQQQEQEKKQLQLRQTNSEPNLQNINASISQNGNNQNGNTQNILQKAFNIGQHDDQEEDELGNWDPHKTEDQQEQNSLNKRLTVIKQIAEPEIKKIPHRYFYLALLLGIISQSFLLPFYKILDKPFNSSTLKSLYRQEIVIFIYLIMSVYQYKKFKNDKYKKYKYTCYNLSNFHANVQMMVASLFLAAYLILIPQILNFQTIQIYEAYIFLGLFPAYRVIFKTIKKQLCSFNEYLGVFIAILCIIGLFIYTESIFGCLTALSAGFVYFVFEEIKLTYEQHVPCFYANLVISIWSFIYIFIYTYFFINSDISNLFVFSIQYEQILLYIVMGIVTGGFLTYGYNYARQIITEEVIQTFKGSIPIFAMFISYFLQVGTLENQIFPLLILAMVIFYNALIISGKIQTENDDFQIMQQKRNSLYNQLQQDNDNYYVEMNQYNSESNKL</sequence>
<feature type="region of interest" description="Disordered" evidence="1">
    <location>
        <begin position="170"/>
        <end position="192"/>
    </location>
</feature>
<name>A0A0V0RAD5_PSEPJ</name>
<feature type="transmembrane region" description="Helical" evidence="2">
    <location>
        <begin position="250"/>
        <end position="268"/>
    </location>
</feature>
<keyword evidence="2" id="KW-1133">Transmembrane helix</keyword>
<feature type="transmembrane region" description="Helical" evidence="2">
    <location>
        <begin position="289"/>
        <end position="312"/>
    </location>
</feature>